<accession>A0A1H6KW55</accession>
<keyword evidence="6 8" id="KW-0067">ATP-binding</keyword>
<gene>
    <name evidence="8" type="primary">ydiU</name>
    <name evidence="8" type="synonym">selO</name>
    <name evidence="9" type="ORF">SAMN04488075_1125</name>
</gene>
<feature type="binding site" evidence="8">
    <location>
        <position position="104"/>
    </location>
    <ligand>
        <name>ATP</name>
        <dbReference type="ChEBI" id="CHEBI:30616"/>
    </ligand>
</feature>
<dbReference type="GO" id="GO:0000287">
    <property type="term" value="F:magnesium ion binding"/>
    <property type="evidence" value="ECO:0007669"/>
    <property type="project" value="UniProtKB-UniRule"/>
</dbReference>
<evidence type="ECO:0000256" key="2">
    <source>
        <dbReference type="ARBA" id="ARBA00022679"/>
    </source>
</evidence>
<comment type="function">
    <text evidence="8">Nucleotidyltransferase involved in the post-translational modification of proteins. It can catalyze the addition of adenosine monophosphate (AMP) or uridine monophosphate (UMP) to a protein, resulting in modifications known as AMPylation and UMPylation.</text>
</comment>
<comment type="cofactor">
    <cofactor evidence="8">
        <name>Mg(2+)</name>
        <dbReference type="ChEBI" id="CHEBI:18420"/>
    </cofactor>
    <cofactor evidence="8">
        <name>Mn(2+)</name>
        <dbReference type="ChEBI" id="CHEBI:29035"/>
    </cofactor>
</comment>
<dbReference type="AlphaFoldDB" id="A0A1H6KW55"/>
<evidence type="ECO:0000256" key="1">
    <source>
        <dbReference type="ARBA" id="ARBA00009747"/>
    </source>
</evidence>
<keyword evidence="2 8" id="KW-0808">Transferase</keyword>
<keyword evidence="10" id="KW-1185">Reference proteome</keyword>
<evidence type="ECO:0000313" key="9">
    <source>
        <dbReference type="EMBL" id="SEH79867.1"/>
    </source>
</evidence>
<dbReference type="Proteomes" id="UP000199125">
    <property type="component" value="Unassembled WGS sequence"/>
</dbReference>
<dbReference type="NCBIfam" id="NF000658">
    <property type="entry name" value="PRK00029.1"/>
    <property type="match status" value="1"/>
</dbReference>
<comment type="similarity">
    <text evidence="1 8">Belongs to the SELO family.</text>
</comment>
<comment type="catalytic activity">
    <reaction evidence="8">
        <text>L-tyrosyl-[protein] + ATP = O-(5'-adenylyl)-L-tyrosyl-[protein] + diphosphate</text>
        <dbReference type="Rhea" id="RHEA:54288"/>
        <dbReference type="Rhea" id="RHEA-COMP:10136"/>
        <dbReference type="Rhea" id="RHEA-COMP:13846"/>
        <dbReference type="ChEBI" id="CHEBI:30616"/>
        <dbReference type="ChEBI" id="CHEBI:33019"/>
        <dbReference type="ChEBI" id="CHEBI:46858"/>
        <dbReference type="ChEBI" id="CHEBI:83624"/>
        <dbReference type="EC" id="2.7.7.108"/>
    </reaction>
</comment>
<proteinExistence type="inferred from homology"/>
<feature type="binding site" evidence="8">
    <location>
        <position position="140"/>
    </location>
    <ligand>
        <name>ATP</name>
        <dbReference type="ChEBI" id="CHEBI:30616"/>
    </ligand>
</feature>
<evidence type="ECO:0000256" key="7">
    <source>
        <dbReference type="ARBA" id="ARBA00022842"/>
    </source>
</evidence>
<feature type="binding site" evidence="8">
    <location>
        <position position="190"/>
    </location>
    <ligand>
        <name>ATP</name>
        <dbReference type="ChEBI" id="CHEBI:30616"/>
    </ligand>
</feature>
<keyword evidence="7 8" id="KW-0460">Magnesium</keyword>
<dbReference type="HAMAP" id="MF_00692">
    <property type="entry name" value="SelO"/>
    <property type="match status" value="1"/>
</dbReference>
<dbReference type="PANTHER" id="PTHR32057">
    <property type="entry name" value="PROTEIN ADENYLYLTRANSFERASE SELO, MITOCHONDRIAL"/>
    <property type="match status" value="1"/>
</dbReference>
<feature type="binding site" evidence="8">
    <location>
        <position position="272"/>
    </location>
    <ligand>
        <name>Mg(2+)</name>
        <dbReference type="ChEBI" id="CHEBI:18420"/>
    </ligand>
</feature>
<organism evidence="9 10">
    <name type="scientific">Paracoccus alkenifer</name>
    <dbReference type="NCBI Taxonomy" id="65735"/>
    <lineage>
        <taxon>Bacteria</taxon>
        <taxon>Pseudomonadati</taxon>
        <taxon>Pseudomonadota</taxon>
        <taxon>Alphaproteobacteria</taxon>
        <taxon>Rhodobacterales</taxon>
        <taxon>Paracoccaceae</taxon>
        <taxon>Paracoccus</taxon>
    </lineage>
</organism>
<protein>
    <recommendedName>
        <fullName evidence="8">Protein nucleotidyltransferase YdiU</fullName>
        <ecNumber evidence="8">2.7.7.-</ecNumber>
    </recommendedName>
    <alternativeName>
        <fullName evidence="8">Protein adenylyltransferase YdiU</fullName>
        <ecNumber evidence="8">2.7.7.108</ecNumber>
    </alternativeName>
    <alternativeName>
        <fullName evidence="8">Protein uridylyltransferase YdiU</fullName>
        <ecNumber evidence="8">2.7.7.-</ecNumber>
    </alternativeName>
</protein>
<comment type="catalytic activity">
    <reaction evidence="8">
        <text>L-histidyl-[protein] + UTP = N(tele)-(5'-uridylyl)-L-histidyl-[protein] + diphosphate</text>
        <dbReference type="Rhea" id="RHEA:83891"/>
        <dbReference type="Rhea" id="RHEA-COMP:9745"/>
        <dbReference type="Rhea" id="RHEA-COMP:20239"/>
        <dbReference type="ChEBI" id="CHEBI:29979"/>
        <dbReference type="ChEBI" id="CHEBI:33019"/>
        <dbReference type="ChEBI" id="CHEBI:46398"/>
        <dbReference type="ChEBI" id="CHEBI:233474"/>
    </reaction>
</comment>
<feature type="binding site" evidence="8">
    <location>
        <position position="127"/>
    </location>
    <ligand>
        <name>ATP</name>
        <dbReference type="ChEBI" id="CHEBI:30616"/>
    </ligand>
</feature>
<feature type="binding site" evidence="8">
    <location>
        <position position="106"/>
    </location>
    <ligand>
        <name>ATP</name>
        <dbReference type="ChEBI" id="CHEBI:30616"/>
    </ligand>
</feature>
<comment type="catalytic activity">
    <reaction evidence="8">
        <text>L-tyrosyl-[protein] + UTP = O-(5'-uridylyl)-L-tyrosyl-[protein] + diphosphate</text>
        <dbReference type="Rhea" id="RHEA:83887"/>
        <dbReference type="Rhea" id="RHEA-COMP:10136"/>
        <dbReference type="Rhea" id="RHEA-COMP:20238"/>
        <dbReference type="ChEBI" id="CHEBI:33019"/>
        <dbReference type="ChEBI" id="CHEBI:46398"/>
        <dbReference type="ChEBI" id="CHEBI:46858"/>
        <dbReference type="ChEBI" id="CHEBI:90602"/>
    </reaction>
</comment>
<comment type="catalytic activity">
    <reaction evidence="8">
        <text>L-threonyl-[protein] + ATP = 3-O-(5'-adenylyl)-L-threonyl-[protein] + diphosphate</text>
        <dbReference type="Rhea" id="RHEA:54292"/>
        <dbReference type="Rhea" id="RHEA-COMP:11060"/>
        <dbReference type="Rhea" id="RHEA-COMP:13847"/>
        <dbReference type="ChEBI" id="CHEBI:30013"/>
        <dbReference type="ChEBI" id="CHEBI:30616"/>
        <dbReference type="ChEBI" id="CHEBI:33019"/>
        <dbReference type="ChEBI" id="CHEBI:138113"/>
        <dbReference type="EC" id="2.7.7.108"/>
    </reaction>
</comment>
<evidence type="ECO:0000256" key="5">
    <source>
        <dbReference type="ARBA" id="ARBA00022741"/>
    </source>
</evidence>
<evidence type="ECO:0000256" key="6">
    <source>
        <dbReference type="ARBA" id="ARBA00022840"/>
    </source>
</evidence>
<evidence type="ECO:0000256" key="8">
    <source>
        <dbReference type="HAMAP-Rule" id="MF_00692"/>
    </source>
</evidence>
<keyword evidence="3 8" id="KW-0548">Nucleotidyltransferase</keyword>
<comment type="catalytic activity">
    <reaction evidence="8">
        <text>L-seryl-[protein] + UTP = O-(5'-uridylyl)-L-seryl-[protein] + diphosphate</text>
        <dbReference type="Rhea" id="RHEA:64604"/>
        <dbReference type="Rhea" id="RHEA-COMP:9863"/>
        <dbReference type="Rhea" id="RHEA-COMP:16635"/>
        <dbReference type="ChEBI" id="CHEBI:29999"/>
        <dbReference type="ChEBI" id="CHEBI:33019"/>
        <dbReference type="ChEBI" id="CHEBI:46398"/>
        <dbReference type="ChEBI" id="CHEBI:156051"/>
    </reaction>
</comment>
<keyword evidence="4 8" id="KW-0479">Metal-binding</keyword>
<dbReference type="EMBL" id="FNXG01000002">
    <property type="protein sequence ID" value="SEH79867.1"/>
    <property type="molecule type" value="Genomic_DNA"/>
</dbReference>
<dbReference type="STRING" id="65735.SAMN04488075_1125"/>
<comment type="catalytic activity">
    <reaction evidence="8">
        <text>L-seryl-[protein] + ATP = 3-O-(5'-adenylyl)-L-seryl-[protein] + diphosphate</text>
        <dbReference type="Rhea" id="RHEA:58120"/>
        <dbReference type="Rhea" id="RHEA-COMP:9863"/>
        <dbReference type="Rhea" id="RHEA-COMP:15073"/>
        <dbReference type="ChEBI" id="CHEBI:29999"/>
        <dbReference type="ChEBI" id="CHEBI:30616"/>
        <dbReference type="ChEBI" id="CHEBI:33019"/>
        <dbReference type="ChEBI" id="CHEBI:142516"/>
        <dbReference type="EC" id="2.7.7.108"/>
    </reaction>
</comment>
<evidence type="ECO:0000256" key="4">
    <source>
        <dbReference type="ARBA" id="ARBA00022723"/>
    </source>
</evidence>
<keyword evidence="5 8" id="KW-0547">Nucleotide-binding</keyword>
<feature type="binding site" evidence="8">
    <location>
        <position position="197"/>
    </location>
    <ligand>
        <name>ATP</name>
        <dbReference type="ChEBI" id="CHEBI:30616"/>
    </ligand>
</feature>
<name>A0A1H6KW55_9RHOB</name>
<dbReference type="GO" id="GO:0070733">
    <property type="term" value="F:AMPylase activity"/>
    <property type="evidence" value="ECO:0007669"/>
    <property type="project" value="UniProtKB-EC"/>
</dbReference>
<dbReference type="Pfam" id="PF02696">
    <property type="entry name" value="SelO"/>
    <property type="match status" value="1"/>
</dbReference>
<evidence type="ECO:0000256" key="3">
    <source>
        <dbReference type="ARBA" id="ARBA00022695"/>
    </source>
</evidence>
<dbReference type="EC" id="2.7.7.-" evidence="8"/>
<feature type="binding site" evidence="8">
    <location>
        <position position="139"/>
    </location>
    <ligand>
        <name>ATP</name>
        <dbReference type="ChEBI" id="CHEBI:30616"/>
    </ligand>
</feature>
<reference evidence="10" key="1">
    <citation type="submission" date="2016-10" db="EMBL/GenBank/DDBJ databases">
        <authorList>
            <person name="Varghese N."/>
            <person name="Submissions S."/>
        </authorList>
    </citation>
    <scope>NUCLEOTIDE SEQUENCE [LARGE SCALE GENOMIC DNA]</scope>
    <source>
        <strain evidence="10">DSM 11593</strain>
    </source>
</reference>
<dbReference type="EC" id="2.7.7.108" evidence="8"/>
<keyword evidence="8" id="KW-0464">Manganese</keyword>
<dbReference type="InterPro" id="IPR003846">
    <property type="entry name" value="SelO"/>
</dbReference>
<evidence type="ECO:0000313" key="10">
    <source>
        <dbReference type="Proteomes" id="UP000199125"/>
    </source>
</evidence>
<sequence>MFPALTIRGRFTHMVGMTQPIAFDNSYARLGAGFYTRTAPTPVQGPALIAVNETLARRLGIDPDWLRGPQGLAMVAGNAAPPGAEPIAQAYAGHQFGGLSPQLGDGRAVLLGEVVAPDGARFDLQLKGSGPTPFSRRGDGRSWLGPVLREYAVSEFMAAAGVPTTRALAAALTGETVWRETALPGAVLTRVASSHIRVGTFEFFAIRGDVERLRALAEHVIARHYPDADSPMQLLERVVAAQAETIAQWMALGFIHGVMNTDNMAVSGETIDYGPCAFMDGFDPDRVFSSIDRAGRYAWSEQPHVAVWNLAQLASCLLPLMGDADAAVPDATRIVHGFPALYDAAWLRRFGAKLGLAQPGESDRALIERLLALMAAQQADFTRVFRGLATGAARDEFRDPAAFDAWARDWQARGPDPALAASANPARIPRNHRIQQAIDAGLGGDFAPFHRLVAAVTQPFDDRPDWADLADPPAPGQEVRVTYCGT</sequence>
<dbReference type="PANTHER" id="PTHR32057:SF14">
    <property type="entry name" value="PROTEIN ADENYLYLTRANSFERASE SELO, MITOCHONDRIAL"/>
    <property type="match status" value="1"/>
</dbReference>
<feature type="binding site" evidence="8">
    <location>
        <position position="272"/>
    </location>
    <ligand>
        <name>ATP</name>
        <dbReference type="ChEBI" id="CHEBI:30616"/>
    </ligand>
</feature>
<dbReference type="GO" id="GO:0030145">
    <property type="term" value="F:manganese ion binding"/>
    <property type="evidence" value="ECO:0007669"/>
    <property type="project" value="UniProtKB-UniRule"/>
</dbReference>
<dbReference type="GO" id="GO:0005524">
    <property type="term" value="F:ATP binding"/>
    <property type="evidence" value="ECO:0007669"/>
    <property type="project" value="UniProtKB-UniRule"/>
</dbReference>
<feature type="active site" description="Proton acceptor" evidence="8">
    <location>
        <position position="262"/>
    </location>
</feature>
<feature type="binding site" evidence="8">
    <location>
        <position position="107"/>
    </location>
    <ligand>
        <name>ATP</name>
        <dbReference type="ChEBI" id="CHEBI:30616"/>
    </ligand>
</feature>
<feature type="binding site" evidence="8">
    <location>
        <position position="263"/>
    </location>
    <ligand>
        <name>Mg(2+)</name>
        <dbReference type="ChEBI" id="CHEBI:18420"/>
    </ligand>
</feature>